<evidence type="ECO:0000313" key="8">
    <source>
        <dbReference type="EMBL" id="KAH0820004.1"/>
    </source>
</evidence>
<reference evidence="8" key="2">
    <citation type="submission" date="2021-08" db="EMBL/GenBank/DDBJ databases">
        <authorList>
            <person name="Eriksson T."/>
        </authorList>
    </citation>
    <scope>NUCLEOTIDE SEQUENCE</scope>
    <source>
        <strain evidence="8">Stoneville</strain>
        <tissue evidence="8">Whole head</tissue>
    </source>
</reference>
<feature type="region of interest" description="Disordered" evidence="5">
    <location>
        <begin position="1"/>
        <end position="36"/>
    </location>
</feature>
<keyword evidence="1 3" id="KW-0853">WD repeat</keyword>
<dbReference type="InterPro" id="IPR036322">
    <property type="entry name" value="WD40_repeat_dom_sf"/>
</dbReference>
<protein>
    <recommendedName>
        <fullName evidence="10">WD repeat-containing protein 36</fullName>
    </recommendedName>
</protein>
<dbReference type="GO" id="GO:0006364">
    <property type="term" value="P:rRNA processing"/>
    <property type="evidence" value="ECO:0007669"/>
    <property type="project" value="InterPro"/>
</dbReference>
<feature type="domain" description="WDR36/Utp21 N-terminal" evidence="7">
    <location>
        <begin position="143"/>
        <end position="229"/>
    </location>
</feature>
<evidence type="ECO:0000259" key="6">
    <source>
        <dbReference type="Pfam" id="PF04192"/>
    </source>
</evidence>
<dbReference type="PANTHER" id="PTHR22840:SF12">
    <property type="entry name" value="WD REPEAT-CONTAINING PROTEIN 36"/>
    <property type="match status" value="1"/>
</dbReference>
<dbReference type="InterPro" id="IPR015943">
    <property type="entry name" value="WD40/YVTN_repeat-like_dom_sf"/>
</dbReference>
<dbReference type="PROSITE" id="PS50294">
    <property type="entry name" value="WD_REPEATS_REGION"/>
    <property type="match status" value="2"/>
</dbReference>
<dbReference type="Pfam" id="PF25168">
    <property type="entry name" value="Beta-prop_WDR36-Utp21_2nd"/>
    <property type="match status" value="1"/>
</dbReference>
<evidence type="ECO:0008006" key="10">
    <source>
        <dbReference type="Google" id="ProtNLM"/>
    </source>
</evidence>
<dbReference type="GO" id="GO:0032040">
    <property type="term" value="C:small-subunit processome"/>
    <property type="evidence" value="ECO:0007669"/>
    <property type="project" value="InterPro"/>
</dbReference>
<dbReference type="EMBL" id="JABDTM020013076">
    <property type="protein sequence ID" value="KAH0820004.1"/>
    <property type="molecule type" value="Genomic_DNA"/>
</dbReference>
<dbReference type="PROSITE" id="PS50082">
    <property type="entry name" value="WD_REPEATS_2"/>
    <property type="match status" value="2"/>
</dbReference>
<dbReference type="PROSITE" id="PS00678">
    <property type="entry name" value="WD_REPEATS_1"/>
    <property type="match status" value="1"/>
</dbReference>
<dbReference type="Pfam" id="PF25171">
    <property type="entry name" value="Beta-prop_WDR36-Utp21_1st"/>
    <property type="match status" value="1"/>
</dbReference>
<keyword evidence="9" id="KW-1185">Reference proteome</keyword>
<evidence type="ECO:0000256" key="1">
    <source>
        <dbReference type="ARBA" id="ARBA00022574"/>
    </source>
</evidence>
<feature type="repeat" description="WD" evidence="3">
    <location>
        <begin position="494"/>
        <end position="535"/>
    </location>
</feature>
<keyword evidence="2" id="KW-0677">Repeat</keyword>
<comment type="caution">
    <text evidence="8">The sequence shown here is derived from an EMBL/GenBank/DDBJ whole genome shotgun (WGS) entry which is preliminary data.</text>
</comment>
<accession>A0A8J6HSH0</accession>
<feature type="coiled-coil region" evidence="4">
    <location>
        <begin position="115"/>
        <end position="142"/>
    </location>
</feature>
<evidence type="ECO:0000256" key="2">
    <source>
        <dbReference type="ARBA" id="ARBA00022737"/>
    </source>
</evidence>
<evidence type="ECO:0000256" key="4">
    <source>
        <dbReference type="SAM" id="Coils"/>
    </source>
</evidence>
<dbReference type="Proteomes" id="UP000719412">
    <property type="component" value="Unassembled WGS sequence"/>
</dbReference>
<sequence>MNGKSSKTVKRPAKHETSVLPSIEAPHPGMSYNPSFDDHQDLLKAIADKELKIIKEEKHLNRVTKGMFSKVTVDQKESAWLNEMSQGLPQQSTQDIDTDSDEEYKAINPPTKNIKKTLQQRRKQKEQMKLDLLRRAAKIEKKKFDETIMEFTQDWGPVTSISFRTDGSPIMATGSVVGHVVFWDLEERRVASQLLSAHSGSVTGMICLPNEPLVLTSSPDNTLKLWIFDMTDGGARLLRIREGHSAPPSYIRFHGANGHNILSAASDSTLRIFNTLTEQFNKSLGKASYNRKASKRRGRTAEDPLTMPPITQFTSETTREKEWDNIAAIHLGIPMVTTWSYDKVKMGELKLLPERFQKKKLKANLFQDVSATCLFLTHCGNFVIVGYNTGHIDRFNMQSGLWRDTYGNPKAHDSSARGVVTDTLNQLTISGGSDCKIKFWKFKNKGTSPLSTLTLEEPISFFRAHQESSMLAVAVEDFDIYIVDIDTRRIVRKFVGHTAQITDATFSPDSRWLISSSMDCSIRTWDIPSCQLVDQFSTEVACVSLNMSPTGEVLSTAHVDYLGIFLWTNRTLYSKVSLKALTPCDEPELMSFPECLSERKDEELEIEDSSEEPDFVSPEQLSNDLVTLSGLPSSRWQNLLNLDLIKMRNKPKLPPKAPKAAPFFLPTVSALNFQFNLGQSEPESGSKLLIPASLLNLTEFGKMLDKTRQNEDFNEVIEKLKSFSPSMIDFEIKSLAPEGGGSAQVMLQFLKVVEFMLKSNKDFELAEAYLSFSSSGSTLQDSEHAIKEEQIKSVSSILKNFAKLNMDEDEINKFLDDILTYFVLLNRYVKQFDQIGAREHFTVRMALEVFLKINDLEIRKSQQKNKKVNDVIIDEETAVQAIHEELLSTNENYSSSKVEDWLKTVQPIDTLEQNDEEAEIETLAERENLELTTSNCRCNSDVIFDMTLEQEIEKLMTERNTELKEINGQDNFVFEEQENQELPKCDSVENLLNILSSQTDQKTELPPKDINEKEKSISKENSVINDSFTENKEIDSANAKTPLQLMKSYSMVSNISSGDSDVPLSILAKKYKKVLNVTKKEHITDEMDAINELKNQNRTNTSHISLLPELEDKLTSLNTEHTQVPLKSAEDNENPTFVVPNVKIEKQQSEKIKPKKYIQEKLWTAIDKK</sequence>
<dbReference type="Gene3D" id="2.130.10.10">
    <property type="entry name" value="YVTN repeat-like/Quinoprotein amine dehydrogenase"/>
    <property type="match status" value="2"/>
</dbReference>
<evidence type="ECO:0000259" key="7">
    <source>
        <dbReference type="Pfam" id="PF25171"/>
    </source>
</evidence>
<dbReference type="PANTHER" id="PTHR22840">
    <property type="entry name" value="WD REPEAT-CONTAINING PROTEIN 36"/>
    <property type="match status" value="1"/>
</dbReference>
<dbReference type="InterPro" id="IPR019775">
    <property type="entry name" value="WD40_repeat_CS"/>
</dbReference>
<dbReference type="InterPro" id="IPR059157">
    <property type="entry name" value="WDR36-Utp21_N"/>
</dbReference>
<dbReference type="SMART" id="SM00320">
    <property type="entry name" value="WD40"/>
    <property type="match status" value="7"/>
</dbReference>
<dbReference type="InterPro" id="IPR001680">
    <property type="entry name" value="WD40_rpt"/>
</dbReference>
<name>A0A8J6HSH0_TENMO</name>
<feature type="region of interest" description="Disordered" evidence="5">
    <location>
        <begin position="287"/>
        <end position="310"/>
    </location>
</feature>
<evidence type="ECO:0000256" key="3">
    <source>
        <dbReference type="PROSITE-ProRule" id="PRU00221"/>
    </source>
</evidence>
<dbReference type="AlphaFoldDB" id="A0A8J6HSH0"/>
<dbReference type="GO" id="GO:0034388">
    <property type="term" value="C:Pwp2p-containing subcomplex of 90S preribosome"/>
    <property type="evidence" value="ECO:0007669"/>
    <property type="project" value="TreeGrafter"/>
</dbReference>
<organism evidence="8 9">
    <name type="scientific">Tenebrio molitor</name>
    <name type="common">Yellow mealworm beetle</name>
    <dbReference type="NCBI Taxonomy" id="7067"/>
    <lineage>
        <taxon>Eukaryota</taxon>
        <taxon>Metazoa</taxon>
        <taxon>Ecdysozoa</taxon>
        <taxon>Arthropoda</taxon>
        <taxon>Hexapoda</taxon>
        <taxon>Insecta</taxon>
        <taxon>Pterygota</taxon>
        <taxon>Neoptera</taxon>
        <taxon>Endopterygota</taxon>
        <taxon>Coleoptera</taxon>
        <taxon>Polyphaga</taxon>
        <taxon>Cucujiformia</taxon>
        <taxon>Tenebrionidae</taxon>
        <taxon>Tenebrio</taxon>
    </lineage>
</organism>
<keyword evidence="4" id="KW-0175">Coiled coil</keyword>
<gene>
    <name evidence="8" type="ORF">GEV33_002787</name>
</gene>
<feature type="domain" description="WDR36/Utp21 C-terminal" evidence="6">
    <location>
        <begin position="619"/>
        <end position="784"/>
    </location>
</feature>
<evidence type="ECO:0000256" key="5">
    <source>
        <dbReference type="SAM" id="MobiDB-lite"/>
    </source>
</evidence>
<reference evidence="8" key="1">
    <citation type="journal article" date="2020" name="J Insects Food Feed">
        <title>The yellow mealworm (Tenebrio molitor) genome: a resource for the emerging insects as food and feed industry.</title>
        <authorList>
            <person name="Eriksson T."/>
            <person name="Andere A."/>
            <person name="Kelstrup H."/>
            <person name="Emery V."/>
            <person name="Picard C."/>
        </authorList>
    </citation>
    <scope>NUCLEOTIDE SEQUENCE</scope>
    <source>
        <strain evidence="8">Stoneville</strain>
        <tissue evidence="8">Whole head</tissue>
    </source>
</reference>
<dbReference type="Pfam" id="PF04192">
    <property type="entry name" value="Utp21"/>
    <property type="match status" value="1"/>
</dbReference>
<proteinExistence type="predicted"/>
<dbReference type="GO" id="GO:0005654">
    <property type="term" value="C:nucleoplasm"/>
    <property type="evidence" value="ECO:0007669"/>
    <property type="project" value="UniProtKB-SubCell"/>
</dbReference>
<dbReference type="InterPro" id="IPR007319">
    <property type="entry name" value="WDR36/Utp21_C"/>
</dbReference>
<feature type="repeat" description="WD" evidence="3">
    <location>
        <begin position="195"/>
        <end position="226"/>
    </location>
</feature>
<evidence type="ECO:0000313" key="9">
    <source>
        <dbReference type="Proteomes" id="UP000719412"/>
    </source>
</evidence>
<dbReference type="SUPFAM" id="SSF50978">
    <property type="entry name" value="WD40 repeat-like"/>
    <property type="match status" value="1"/>
</dbReference>